<sequence>MKKIIIAMIASLVLIFALPIITQASPLAYVTERIAGQDQIETALKISQKGWDSAQTVILCQASDYPDSIAATPYAVNLNAPILLTGGDALDPRVVQELQRLKPQKIILLGGTACLTPAIEKGLEQLSFNWERIGGIDRYETSVLLAKRLTSDSLIIVNGDNFPDALSAATYAGIKQIPVVLTSTTLPDSVLKYLKENAPKHITVIGGEAVVPSVELTKNNFTIETRLGGEDRYDTNAKVVSSMKDIYQSNDLFLASGITFPDAVAGTVLASKEKAPLLLTEQNDIPPSVYSVMRLHMVVEPPASTSSTSASGNTSKTAVVTAANGLNLRDTPSSSGNLLGTIPNGAALELGTYQNHWYQTTYQSKTGWVSDAYITISSNSSSSTSNSTKKGIVNASAGLNLRDTPSSTGKLLATIPQDTTLELLNYQNDWYQTTYQSLTGWVSDSYVTLSTSNSASAIDLSPNGKVFILGGTGIISTTSQAIIEGKASSNYSSNLKAFPQLPSSTQPPSSDNSSSGSSSSGNSSSGSSSSGNSSSGNSSSGSSSSGNSSSGNSSSGSSSSTPTNYDPSQEILVDPFAGIPANALSGKTIMIDPGHGSPDTGAVGPNGTYEKDNTLAIAKDLNSVLQQAGAKVLLTRDNDPSPAASDFSEINDLQDRVDDAAKNNPDLFISIHNDSFSNPSVQGTTTYYCDGNPQEEKSKQLASSIQSAMIDTVKTNNRGVKDANFYVIKYTTMPAVLVETAFISSPYEEARLQNDTFRKNVAAAIFHGIYNYYNGSTAKN</sequence>
<feature type="domain" description="SH3b" evidence="4">
    <location>
        <begin position="315"/>
        <end position="378"/>
    </location>
</feature>
<evidence type="ECO:0000256" key="3">
    <source>
        <dbReference type="SAM" id="MobiDB-lite"/>
    </source>
</evidence>
<dbReference type="SMART" id="SM00287">
    <property type="entry name" value="SH3b"/>
    <property type="match status" value="2"/>
</dbReference>
<dbReference type="Gene3D" id="3.40.630.40">
    <property type="entry name" value="Zn-dependent exopeptidases"/>
    <property type="match status" value="1"/>
</dbReference>
<evidence type="ECO:0000313" key="5">
    <source>
        <dbReference type="EMBL" id="KLU65577.1"/>
    </source>
</evidence>
<gene>
    <name evidence="5" type="primary">lytC_15</name>
    <name evidence="5" type="ORF">DEAC_c22070</name>
</gene>
<evidence type="ECO:0000256" key="2">
    <source>
        <dbReference type="ARBA" id="ARBA00023316"/>
    </source>
</evidence>
<dbReference type="EMBL" id="LDZY01000007">
    <property type="protein sequence ID" value="KLU65577.1"/>
    <property type="molecule type" value="Genomic_DNA"/>
</dbReference>
<dbReference type="SUPFAM" id="SSF53187">
    <property type="entry name" value="Zn-dependent exopeptidases"/>
    <property type="match status" value="1"/>
</dbReference>
<dbReference type="PROSITE" id="PS51781">
    <property type="entry name" value="SH3B"/>
    <property type="match status" value="2"/>
</dbReference>
<dbReference type="GO" id="GO:0071555">
    <property type="term" value="P:cell wall organization"/>
    <property type="evidence" value="ECO:0007669"/>
    <property type="project" value="UniProtKB-KW"/>
</dbReference>
<feature type="region of interest" description="Disordered" evidence="3">
    <location>
        <begin position="497"/>
        <end position="569"/>
    </location>
</feature>
<dbReference type="InterPro" id="IPR051922">
    <property type="entry name" value="Bact_Sporulation_Assoc"/>
</dbReference>
<reference evidence="5 6" key="1">
    <citation type="submission" date="2015-06" db="EMBL/GenBank/DDBJ databases">
        <title>Draft genome of the moderately acidophilic sulfate reducer Candidatus Desulfosporosinus acididurans strain M1.</title>
        <authorList>
            <person name="Poehlein A."/>
            <person name="Petzsch P."/>
            <person name="Johnson B.D."/>
            <person name="Schloemann M."/>
            <person name="Daniel R."/>
            <person name="Muehling M."/>
        </authorList>
    </citation>
    <scope>NUCLEOTIDE SEQUENCE [LARGE SCALE GENOMIC DNA]</scope>
    <source>
        <strain evidence="5 6">M1</strain>
    </source>
</reference>
<dbReference type="Gene3D" id="3.40.50.12090">
    <property type="match status" value="2"/>
</dbReference>
<accession>A0A0J1FQL7</accession>
<dbReference type="CDD" id="cd02696">
    <property type="entry name" value="MurNAc-LAA"/>
    <property type="match status" value="1"/>
</dbReference>
<organism evidence="5 6">
    <name type="scientific">Desulfosporosinus acididurans</name>
    <dbReference type="NCBI Taxonomy" id="476652"/>
    <lineage>
        <taxon>Bacteria</taxon>
        <taxon>Bacillati</taxon>
        <taxon>Bacillota</taxon>
        <taxon>Clostridia</taxon>
        <taxon>Eubacteriales</taxon>
        <taxon>Desulfitobacteriaceae</taxon>
        <taxon>Desulfosporosinus</taxon>
    </lineage>
</organism>
<dbReference type="InterPro" id="IPR002508">
    <property type="entry name" value="MurNAc-LAA_cat"/>
</dbReference>
<dbReference type="EC" id="3.5.1.28" evidence="5"/>
<keyword evidence="1 5" id="KW-0378">Hydrolase</keyword>
<keyword evidence="2" id="KW-0961">Cell wall biogenesis/degradation</keyword>
<evidence type="ECO:0000259" key="4">
    <source>
        <dbReference type="PROSITE" id="PS51781"/>
    </source>
</evidence>
<name>A0A0J1FQL7_9FIRM</name>
<dbReference type="RefSeq" id="WP_047810083.1">
    <property type="nucleotide sequence ID" value="NZ_LDZY01000007.1"/>
</dbReference>
<dbReference type="Pfam" id="PF08239">
    <property type="entry name" value="SH3_3"/>
    <property type="match status" value="2"/>
</dbReference>
<dbReference type="PANTHER" id="PTHR30032:SF8">
    <property type="entry name" value="GERMINATION-SPECIFIC N-ACETYLMURAMOYL-L-ALANINE AMIDASE"/>
    <property type="match status" value="1"/>
</dbReference>
<dbReference type="Gene3D" id="2.30.30.40">
    <property type="entry name" value="SH3 Domains"/>
    <property type="match status" value="2"/>
</dbReference>
<dbReference type="InterPro" id="IPR007253">
    <property type="entry name" value="Cell_wall-bd_2"/>
</dbReference>
<dbReference type="Pfam" id="PF04122">
    <property type="entry name" value="CW_binding_2"/>
    <property type="match status" value="3"/>
</dbReference>
<dbReference type="SMART" id="SM00646">
    <property type="entry name" value="Ami_3"/>
    <property type="match status" value="1"/>
</dbReference>
<dbReference type="Pfam" id="PF01520">
    <property type="entry name" value="Amidase_3"/>
    <property type="match status" value="1"/>
</dbReference>
<evidence type="ECO:0000313" key="6">
    <source>
        <dbReference type="Proteomes" id="UP000036356"/>
    </source>
</evidence>
<protein>
    <submittedName>
        <fullName evidence="5">N-acetylmuramoyl-L-alanine amidase LytC</fullName>
        <ecNumber evidence="5">3.5.1.28</ecNumber>
    </submittedName>
</protein>
<keyword evidence="6" id="KW-1185">Reference proteome</keyword>
<dbReference type="GO" id="GO:0009253">
    <property type="term" value="P:peptidoglycan catabolic process"/>
    <property type="evidence" value="ECO:0007669"/>
    <property type="project" value="InterPro"/>
</dbReference>
<dbReference type="AlphaFoldDB" id="A0A0J1FQL7"/>
<feature type="compositionally biased region" description="Low complexity" evidence="3">
    <location>
        <begin position="499"/>
        <end position="560"/>
    </location>
</feature>
<dbReference type="PATRIC" id="fig|476652.3.peg.2286"/>
<comment type="caution">
    <text evidence="5">The sequence shown here is derived from an EMBL/GenBank/DDBJ whole genome shotgun (WGS) entry which is preliminary data.</text>
</comment>
<dbReference type="GO" id="GO:0008745">
    <property type="term" value="F:N-acetylmuramoyl-L-alanine amidase activity"/>
    <property type="evidence" value="ECO:0007669"/>
    <property type="project" value="UniProtKB-EC"/>
</dbReference>
<dbReference type="STRING" id="476652.DEAC_c22070"/>
<dbReference type="InterPro" id="IPR003646">
    <property type="entry name" value="SH3-like_bac-type"/>
</dbReference>
<proteinExistence type="predicted"/>
<dbReference type="Proteomes" id="UP000036356">
    <property type="component" value="Unassembled WGS sequence"/>
</dbReference>
<evidence type="ECO:0000256" key="1">
    <source>
        <dbReference type="ARBA" id="ARBA00022801"/>
    </source>
</evidence>
<dbReference type="PANTHER" id="PTHR30032">
    <property type="entry name" value="N-ACETYLMURAMOYL-L-ALANINE AMIDASE-RELATED"/>
    <property type="match status" value="1"/>
</dbReference>
<feature type="domain" description="SH3b" evidence="4">
    <location>
        <begin position="388"/>
        <end position="451"/>
    </location>
</feature>